<keyword evidence="1" id="KW-0808">Transferase</keyword>
<gene>
    <name evidence="3" type="ORF">ACFOYY_22000</name>
</gene>
<protein>
    <submittedName>
        <fullName evidence="3">ATP-binding protein</fullName>
    </submittedName>
</protein>
<keyword evidence="3" id="KW-0067">ATP-binding</keyword>
<comment type="caution">
    <text evidence="3">The sequence shown here is derived from an EMBL/GenBank/DDBJ whole genome shotgun (WGS) entry which is preliminary data.</text>
</comment>
<evidence type="ECO:0000256" key="1">
    <source>
        <dbReference type="ARBA" id="ARBA00022527"/>
    </source>
</evidence>
<accession>A0ABV8F4F9</accession>
<dbReference type="CDD" id="cd16936">
    <property type="entry name" value="HATPase_RsbW-like"/>
    <property type="match status" value="1"/>
</dbReference>
<dbReference type="EMBL" id="JBHSBC010000021">
    <property type="protein sequence ID" value="MFC3982826.1"/>
    <property type="molecule type" value="Genomic_DNA"/>
</dbReference>
<feature type="domain" description="Histidine kinase/HSP90-like ATPase" evidence="2">
    <location>
        <begin position="10"/>
        <end position="116"/>
    </location>
</feature>
<proteinExistence type="predicted"/>
<dbReference type="InterPro" id="IPR003594">
    <property type="entry name" value="HATPase_dom"/>
</dbReference>
<name>A0ABV8F4F9_9ACTN</name>
<dbReference type="PANTHER" id="PTHR35526">
    <property type="entry name" value="ANTI-SIGMA-F FACTOR RSBW-RELATED"/>
    <property type="match status" value="1"/>
</dbReference>
<dbReference type="GO" id="GO:0005524">
    <property type="term" value="F:ATP binding"/>
    <property type="evidence" value="ECO:0007669"/>
    <property type="project" value="UniProtKB-KW"/>
</dbReference>
<evidence type="ECO:0000313" key="4">
    <source>
        <dbReference type="Proteomes" id="UP001595698"/>
    </source>
</evidence>
<sequence>MTARAFAGVPEQVPAARVWALGCLPAGCPRAVDVALVTSELVTNAVLHSLSGVPGGAFTVQVEVTAAAVEVSVIDQGPRPVPARREAGASGWGLADIVACLADAYEATLTPAGRVAWCRLDWAASSATPADGMETVR</sequence>
<dbReference type="RefSeq" id="WP_386191428.1">
    <property type="nucleotide sequence ID" value="NZ_JBHSBC010000021.1"/>
</dbReference>
<dbReference type="SUPFAM" id="SSF55874">
    <property type="entry name" value="ATPase domain of HSP90 chaperone/DNA topoisomerase II/histidine kinase"/>
    <property type="match status" value="1"/>
</dbReference>
<dbReference type="Pfam" id="PF13581">
    <property type="entry name" value="HATPase_c_2"/>
    <property type="match status" value="1"/>
</dbReference>
<keyword evidence="3" id="KW-0547">Nucleotide-binding</keyword>
<dbReference type="InterPro" id="IPR050267">
    <property type="entry name" value="Anti-sigma-factor_SerPK"/>
</dbReference>
<dbReference type="InterPro" id="IPR036890">
    <property type="entry name" value="HATPase_C_sf"/>
</dbReference>
<evidence type="ECO:0000313" key="3">
    <source>
        <dbReference type="EMBL" id="MFC3982826.1"/>
    </source>
</evidence>
<dbReference type="Gene3D" id="3.30.565.10">
    <property type="entry name" value="Histidine kinase-like ATPase, C-terminal domain"/>
    <property type="match status" value="1"/>
</dbReference>
<keyword evidence="1" id="KW-0418">Kinase</keyword>
<dbReference type="PANTHER" id="PTHR35526:SF3">
    <property type="entry name" value="ANTI-SIGMA-F FACTOR RSBW"/>
    <property type="match status" value="1"/>
</dbReference>
<keyword evidence="1" id="KW-0723">Serine/threonine-protein kinase</keyword>
<reference evidence="4" key="1">
    <citation type="journal article" date="2019" name="Int. J. Syst. Evol. Microbiol.">
        <title>The Global Catalogue of Microorganisms (GCM) 10K type strain sequencing project: providing services to taxonomists for standard genome sequencing and annotation.</title>
        <authorList>
            <consortium name="The Broad Institute Genomics Platform"/>
            <consortium name="The Broad Institute Genome Sequencing Center for Infectious Disease"/>
            <person name="Wu L."/>
            <person name="Ma J."/>
        </authorList>
    </citation>
    <scope>NUCLEOTIDE SEQUENCE [LARGE SCALE GENOMIC DNA]</scope>
    <source>
        <strain evidence="4">TBRC 7912</strain>
    </source>
</reference>
<evidence type="ECO:0000259" key="2">
    <source>
        <dbReference type="Pfam" id="PF13581"/>
    </source>
</evidence>
<keyword evidence="4" id="KW-1185">Reference proteome</keyword>
<dbReference type="Proteomes" id="UP001595698">
    <property type="component" value="Unassembled WGS sequence"/>
</dbReference>
<organism evidence="3 4">
    <name type="scientific">Streptosporangium jomthongense</name>
    <dbReference type="NCBI Taxonomy" id="1193683"/>
    <lineage>
        <taxon>Bacteria</taxon>
        <taxon>Bacillati</taxon>
        <taxon>Actinomycetota</taxon>
        <taxon>Actinomycetes</taxon>
        <taxon>Streptosporangiales</taxon>
        <taxon>Streptosporangiaceae</taxon>
        <taxon>Streptosporangium</taxon>
    </lineage>
</organism>